<feature type="transmembrane region" description="Helical" evidence="13">
    <location>
        <begin position="127"/>
        <end position="146"/>
    </location>
</feature>
<proteinExistence type="inferred from homology"/>
<dbReference type="InterPro" id="IPR011527">
    <property type="entry name" value="ABC1_TM_dom"/>
</dbReference>
<dbReference type="Pfam" id="PF00664">
    <property type="entry name" value="ABC_membrane"/>
    <property type="match status" value="2"/>
</dbReference>
<evidence type="ECO:0000256" key="4">
    <source>
        <dbReference type="ARBA" id="ARBA00022554"/>
    </source>
</evidence>
<feature type="transmembrane region" description="Helical" evidence="13">
    <location>
        <begin position="69"/>
        <end position="88"/>
    </location>
</feature>
<keyword evidence="11 13" id="KW-0472">Membrane</keyword>
<evidence type="ECO:0000256" key="12">
    <source>
        <dbReference type="SAM" id="MobiDB-lite"/>
    </source>
</evidence>
<dbReference type="CDD" id="cd18579">
    <property type="entry name" value="ABC_6TM_ABCC_D1"/>
    <property type="match status" value="1"/>
</dbReference>
<feature type="transmembrane region" description="Helical" evidence="13">
    <location>
        <begin position="416"/>
        <end position="439"/>
    </location>
</feature>
<feature type="region of interest" description="Disordered" evidence="12">
    <location>
        <begin position="828"/>
        <end position="856"/>
    </location>
</feature>
<comment type="similarity">
    <text evidence="2">Belongs to the ABC transporter superfamily. ABCC family. Conjugate transporter (TC 3.A.1.208) subfamily.</text>
</comment>
<feature type="transmembrane region" description="Helical" evidence="13">
    <location>
        <begin position="533"/>
        <end position="551"/>
    </location>
</feature>
<keyword evidence="10 13" id="KW-1133">Transmembrane helix</keyword>
<feature type="domain" description="ABC transmembrane type-1" evidence="15">
    <location>
        <begin position="921"/>
        <end position="1203"/>
    </location>
</feature>
<feature type="transmembrane region" description="Helical" evidence="13">
    <location>
        <begin position="1150"/>
        <end position="1168"/>
    </location>
</feature>
<dbReference type="InterPro" id="IPR027417">
    <property type="entry name" value="P-loop_NTPase"/>
</dbReference>
<evidence type="ECO:0000259" key="14">
    <source>
        <dbReference type="PROSITE" id="PS50893"/>
    </source>
</evidence>
<dbReference type="GO" id="GO:0005524">
    <property type="term" value="F:ATP binding"/>
    <property type="evidence" value="ECO:0007669"/>
    <property type="project" value="UniProtKB-KW"/>
</dbReference>
<dbReference type="GO" id="GO:0016887">
    <property type="term" value="F:ATP hydrolysis activity"/>
    <property type="evidence" value="ECO:0007669"/>
    <property type="project" value="InterPro"/>
</dbReference>
<feature type="transmembrane region" description="Helical" evidence="13">
    <location>
        <begin position="29"/>
        <end position="48"/>
    </location>
</feature>
<dbReference type="Pfam" id="PF00005">
    <property type="entry name" value="ABC_tran"/>
    <property type="match status" value="2"/>
</dbReference>
<reference evidence="17" key="1">
    <citation type="journal article" date="2014" name="Proc. Natl. Acad. Sci. U.S.A.">
        <title>Extensive sampling of basidiomycete genomes demonstrates inadequacy of the white-rot/brown-rot paradigm for wood decay fungi.</title>
        <authorList>
            <person name="Riley R."/>
            <person name="Salamov A.A."/>
            <person name="Brown D.W."/>
            <person name="Nagy L.G."/>
            <person name="Floudas D."/>
            <person name="Held B.W."/>
            <person name="Levasseur A."/>
            <person name="Lombard V."/>
            <person name="Morin E."/>
            <person name="Otillar R."/>
            <person name="Lindquist E.A."/>
            <person name="Sun H."/>
            <person name="LaButti K.M."/>
            <person name="Schmutz J."/>
            <person name="Jabbour D."/>
            <person name="Luo H."/>
            <person name="Baker S.E."/>
            <person name="Pisabarro A.G."/>
            <person name="Walton J.D."/>
            <person name="Blanchette R.A."/>
            <person name="Henrissat B."/>
            <person name="Martin F."/>
            <person name="Cullen D."/>
            <person name="Hibbett D.S."/>
            <person name="Grigoriev I.V."/>
        </authorList>
    </citation>
    <scope>NUCLEOTIDE SEQUENCE [LARGE SCALE GENOMIC DNA]</scope>
    <source>
        <strain evidence="17">MUCL 33604</strain>
    </source>
</reference>
<gene>
    <name evidence="16" type="ORF">JAAARDRAFT_172014</name>
</gene>
<keyword evidence="5 13" id="KW-0812">Transmembrane</keyword>
<dbReference type="InterPro" id="IPR003439">
    <property type="entry name" value="ABC_transporter-like_ATP-bd"/>
</dbReference>
<evidence type="ECO:0000313" key="16">
    <source>
        <dbReference type="EMBL" id="KDQ61657.1"/>
    </source>
</evidence>
<dbReference type="FunFam" id="3.40.50.300:FF:000450">
    <property type="entry name" value="ABC transporter C family member 2"/>
    <property type="match status" value="1"/>
</dbReference>
<dbReference type="PROSITE" id="PS50929">
    <property type="entry name" value="ABC_TM1F"/>
    <property type="match status" value="2"/>
</dbReference>
<dbReference type="InParanoid" id="A0A067QDS9"/>
<dbReference type="InterPro" id="IPR056227">
    <property type="entry name" value="TMD0_ABC"/>
</dbReference>
<dbReference type="FunCoup" id="A0A067QDS9">
    <property type="interactions" value="125"/>
</dbReference>
<keyword evidence="8" id="KW-0067">ATP-binding</keyword>
<dbReference type="SUPFAM" id="SSF90123">
    <property type="entry name" value="ABC transporter transmembrane region"/>
    <property type="match status" value="2"/>
</dbReference>
<dbReference type="FunFam" id="3.40.50.300:FF:000074">
    <property type="entry name" value="Multidrug resistance-associated protein 5 isoform 1"/>
    <property type="match status" value="1"/>
</dbReference>
<dbReference type="PANTHER" id="PTHR24223">
    <property type="entry name" value="ATP-BINDING CASSETTE SUB-FAMILY C"/>
    <property type="match status" value="1"/>
</dbReference>
<evidence type="ECO:0000256" key="2">
    <source>
        <dbReference type="ARBA" id="ARBA00009726"/>
    </source>
</evidence>
<keyword evidence="7" id="KW-0547">Nucleotide-binding</keyword>
<feature type="compositionally biased region" description="Low complexity" evidence="12">
    <location>
        <begin position="828"/>
        <end position="841"/>
    </location>
</feature>
<evidence type="ECO:0000256" key="6">
    <source>
        <dbReference type="ARBA" id="ARBA00022737"/>
    </source>
</evidence>
<dbReference type="InterPro" id="IPR050173">
    <property type="entry name" value="ABC_transporter_C-like"/>
</dbReference>
<evidence type="ECO:0000256" key="7">
    <source>
        <dbReference type="ARBA" id="ARBA00022741"/>
    </source>
</evidence>
<dbReference type="GO" id="GO:0000329">
    <property type="term" value="C:fungal-type vacuole membrane"/>
    <property type="evidence" value="ECO:0007669"/>
    <property type="project" value="UniProtKB-ARBA"/>
</dbReference>
<dbReference type="FunFam" id="1.20.1560.10:FF:000010">
    <property type="entry name" value="Multidrug resistance-associated ABC transporter"/>
    <property type="match status" value="1"/>
</dbReference>
<dbReference type="PROSITE" id="PS50893">
    <property type="entry name" value="ABC_TRANSPORTER_2"/>
    <property type="match status" value="2"/>
</dbReference>
<dbReference type="CDD" id="cd03244">
    <property type="entry name" value="ABCC_MRP_domain2"/>
    <property type="match status" value="1"/>
</dbReference>
<dbReference type="PANTHER" id="PTHR24223:SF443">
    <property type="entry name" value="MULTIDRUG-RESISTANCE LIKE PROTEIN 1, ISOFORM I"/>
    <property type="match status" value="1"/>
</dbReference>
<sequence>MSVCRDLEGWSPVSNLREFDSTPCFEEGVLIPTPLVVVFVFSLYRTFVLSRTEPLQRSCKSRWILIVKLTLLIAAVLTSSANLFLILLTHRPVAVPLSYALEVVALAVSPILTYLNHTRSRTSSSILLLFWPVYTIVFAIWARTTIVSNLPWSRIVLVLKSGVVALGFISFVLECICPDIALEKPDGEGDHMENPIITANIFSKWSFGWMTPLMRKGASKYITEEDLPSLLKKDEATQLGDDLRIAMTNHKSLWTSLFVAYGGPYAFAAFLKIFQDCLAFLQPQLLRWLLAYISAYQAARSGAPFGGSKGPSPLEGFAIAVIMFAAALTQSVILHQYFQICYETGMRVRAGLVTAIYKKALVLSCDERGRSSGDIVNLMSVDSTRLQDLCTYGLIAISGPLQITLAFVSLYNLLGWSGFVGVAIMIFSIPLNTFIARLLKKMQEQQMKNRDKRTRLMSELLANIRSIKLYAWENAFMRRVLFVRNEQELKMLRKIGITTALNTTLWGGIPLLVAFSSFAVAAMTSSRPLTADVIFPAISLFMLLQFPLAMFSQVTSNIIEALVSVKRLSDFLRAGELQPDARQVITKTTLQLDDQVLSISSGEFCWSKNAVNPILEGIDLSVRKGELVGVLGRVGAGKSSLLSAIIGDMIRVDGEILLFGNVSYAPQNPWIMSASIRDNILFSHEYDEFFYNQVIDACALRPDLALLPNGDLTEVGEKGITLSGGQRARVSLARAVYARADLILLDDVLAAVDSHVARHVFDQVIGPSGLLATKARILVTNSVSFLRHFDQLLFMRRGIILESGSYDMMALNSESEVGKLLRGHLSGISSSGSSTPFSGSSTPRTEESGSLTGPSSVIADNIQGISEKLSRRNSFGKAVLANVLSKKPADGASKEHSEQGRVKKDVYLRYIEAASKTGFMLFVFASALQQALSVFANLTLRAWGEHNRETGSNVGVSGYLLEYGLFSLMSTLVGGGAAILIWVYCGLRSARHLHDAMLFSVLRAPLSFFEMTPTGRILNLFSRDTYVVDQILARVIQGLVRTLCSCAGILVVIGYSFPAFLIAVPPLAYFYTRVMTYYLATSRELKRLDAVSRSPIFAWFSESLNGLSTIRAFDQQAIFIATNERRIDRNQMCYLPSIAVNRWLALRLELVGATIIFISALLSVIALITTGVDAGLVGLVLSYALNTTGALNWVVRSASEVEQNIVSCERILHNTKLPSEAPDEIPDAKPMDWPSQGAVEYRNYSTRYRPELDLVLKDISITVKPKEKIGICGRTGSGKSSLLLSLFRIIEPSSGTILIDGVDVTKVGLHDLRSAISIVPQSPDLFEGTLRENVDPTASYQDAEIWVALAQSHLRDYVDSLPEGLDAPVREGGSSMSAGQRQLLCFARALLRKTRILVLDEATSAVDLDTDKAIQEIIRGPQFADVTMFTIAHRLNTIMESDRVLVLDAGKVIEFDSPEVLLAHTESRFRSLAAEAGLV</sequence>
<evidence type="ECO:0008006" key="18">
    <source>
        <dbReference type="Google" id="ProtNLM"/>
    </source>
</evidence>
<feature type="transmembrane region" description="Helical" evidence="13">
    <location>
        <begin position="1059"/>
        <end position="1080"/>
    </location>
</feature>
<keyword evidence="17" id="KW-1185">Reference proteome</keyword>
<feature type="domain" description="ABC transporter" evidence="14">
    <location>
        <begin position="590"/>
        <end position="822"/>
    </location>
</feature>
<dbReference type="HOGENOM" id="CLU_000604_27_3_1"/>
<evidence type="ECO:0000256" key="8">
    <source>
        <dbReference type="ARBA" id="ARBA00022840"/>
    </source>
</evidence>
<dbReference type="STRING" id="933084.A0A067QDS9"/>
<evidence type="ECO:0000256" key="3">
    <source>
        <dbReference type="ARBA" id="ARBA00022448"/>
    </source>
</evidence>
<accession>A0A067QDS9</accession>
<feature type="transmembrane region" description="Helical" evidence="13">
    <location>
        <begin position="389"/>
        <end position="410"/>
    </location>
</feature>
<dbReference type="CDD" id="cd03250">
    <property type="entry name" value="ABCC_MRP_domain1"/>
    <property type="match status" value="1"/>
</dbReference>
<dbReference type="InterPro" id="IPR003593">
    <property type="entry name" value="AAA+_ATPase"/>
</dbReference>
<evidence type="ECO:0000256" key="11">
    <source>
        <dbReference type="ARBA" id="ARBA00023136"/>
    </source>
</evidence>
<feature type="transmembrane region" description="Helical" evidence="13">
    <location>
        <begin position="94"/>
        <end position="115"/>
    </location>
</feature>
<dbReference type="OrthoDB" id="6500128at2759"/>
<feature type="domain" description="ABC transmembrane type-1" evidence="15">
    <location>
        <begin position="266"/>
        <end position="560"/>
    </location>
</feature>
<evidence type="ECO:0000256" key="5">
    <source>
        <dbReference type="ARBA" id="ARBA00022692"/>
    </source>
</evidence>
<feature type="transmembrane region" description="Helical" evidence="13">
    <location>
        <begin position="253"/>
        <end position="274"/>
    </location>
</feature>
<dbReference type="PROSITE" id="PS00211">
    <property type="entry name" value="ABC_TRANSPORTER_1"/>
    <property type="match status" value="2"/>
</dbReference>
<feature type="transmembrane region" description="Helical" evidence="13">
    <location>
        <begin position="500"/>
        <end position="521"/>
    </location>
</feature>
<dbReference type="InterPro" id="IPR044746">
    <property type="entry name" value="ABCC_6TM_D1"/>
</dbReference>
<dbReference type="Proteomes" id="UP000027265">
    <property type="component" value="Unassembled WGS sequence"/>
</dbReference>
<evidence type="ECO:0000259" key="15">
    <source>
        <dbReference type="PROSITE" id="PS50929"/>
    </source>
</evidence>
<feature type="transmembrane region" description="Helical" evidence="13">
    <location>
        <begin position="963"/>
        <end position="987"/>
    </location>
</feature>
<dbReference type="InterPro" id="IPR036640">
    <property type="entry name" value="ABC1_TM_sf"/>
</dbReference>
<name>A0A067QDS9_9AGAM</name>
<dbReference type="GO" id="GO:0140359">
    <property type="term" value="F:ABC-type transporter activity"/>
    <property type="evidence" value="ECO:0007669"/>
    <property type="project" value="InterPro"/>
</dbReference>
<dbReference type="Gene3D" id="1.20.1560.10">
    <property type="entry name" value="ABC transporter type 1, transmembrane domain"/>
    <property type="match status" value="2"/>
</dbReference>
<feature type="transmembrane region" description="Helical" evidence="13">
    <location>
        <begin position="152"/>
        <end position="173"/>
    </location>
</feature>
<evidence type="ECO:0000313" key="17">
    <source>
        <dbReference type="Proteomes" id="UP000027265"/>
    </source>
</evidence>
<keyword evidence="3" id="KW-0813">Transport</keyword>
<evidence type="ECO:0000256" key="9">
    <source>
        <dbReference type="ARBA" id="ARBA00022967"/>
    </source>
</evidence>
<comment type="subcellular location">
    <subcellularLocation>
        <location evidence="1">Vacuole membrane</location>
        <topology evidence="1">Multi-pass membrane protein</topology>
    </subcellularLocation>
</comment>
<dbReference type="Pfam" id="PF24357">
    <property type="entry name" value="TMD0_ABC"/>
    <property type="match status" value="1"/>
</dbReference>
<dbReference type="InterPro" id="IPR017871">
    <property type="entry name" value="ABC_transporter-like_CS"/>
</dbReference>
<keyword evidence="9" id="KW-1278">Translocase</keyword>
<keyword evidence="4" id="KW-0926">Vacuole</keyword>
<evidence type="ECO:0000256" key="1">
    <source>
        <dbReference type="ARBA" id="ARBA00004128"/>
    </source>
</evidence>
<dbReference type="SMART" id="SM00382">
    <property type="entry name" value="AAA"/>
    <property type="match status" value="2"/>
</dbReference>
<dbReference type="SUPFAM" id="SSF52540">
    <property type="entry name" value="P-loop containing nucleoside triphosphate hydrolases"/>
    <property type="match status" value="2"/>
</dbReference>
<dbReference type="CDD" id="cd18603">
    <property type="entry name" value="ABC_6TM_MRP1_2_3_6_D2_like"/>
    <property type="match status" value="1"/>
</dbReference>
<feature type="domain" description="ABC transporter" evidence="14">
    <location>
        <begin position="1239"/>
        <end position="1474"/>
    </location>
</feature>
<feature type="transmembrane region" description="Helical" evidence="13">
    <location>
        <begin position="317"/>
        <end position="338"/>
    </location>
</feature>
<protein>
    <recommendedName>
        <fullName evidence="18">Metal resistance protein YCF1</fullName>
    </recommendedName>
</protein>
<keyword evidence="6" id="KW-0677">Repeat</keyword>
<dbReference type="FunFam" id="1.20.1560.10:FF:000020">
    <property type="entry name" value="ABC metal ion transporter"/>
    <property type="match status" value="1"/>
</dbReference>
<evidence type="ECO:0000256" key="10">
    <source>
        <dbReference type="ARBA" id="ARBA00022989"/>
    </source>
</evidence>
<evidence type="ECO:0000256" key="13">
    <source>
        <dbReference type="SAM" id="Phobius"/>
    </source>
</evidence>
<feature type="transmembrane region" description="Helical" evidence="13">
    <location>
        <begin position="919"/>
        <end position="943"/>
    </location>
</feature>
<organism evidence="16 17">
    <name type="scientific">Jaapia argillacea MUCL 33604</name>
    <dbReference type="NCBI Taxonomy" id="933084"/>
    <lineage>
        <taxon>Eukaryota</taxon>
        <taxon>Fungi</taxon>
        <taxon>Dikarya</taxon>
        <taxon>Basidiomycota</taxon>
        <taxon>Agaricomycotina</taxon>
        <taxon>Agaricomycetes</taxon>
        <taxon>Agaricomycetidae</taxon>
        <taxon>Jaapiales</taxon>
        <taxon>Jaapiaceae</taxon>
        <taxon>Jaapia</taxon>
    </lineage>
</organism>
<dbReference type="EMBL" id="KL197712">
    <property type="protein sequence ID" value="KDQ61657.1"/>
    <property type="molecule type" value="Genomic_DNA"/>
</dbReference>
<dbReference type="Gene3D" id="3.40.50.300">
    <property type="entry name" value="P-loop containing nucleotide triphosphate hydrolases"/>
    <property type="match status" value="2"/>
</dbReference>